<dbReference type="SUPFAM" id="SSF55060">
    <property type="entry name" value="GHMP Kinase, C-terminal domain"/>
    <property type="match status" value="1"/>
</dbReference>
<accession>A0A929RZ54</accession>
<dbReference type="PIRSF" id="PIRSF010376">
    <property type="entry name" value="IspE"/>
    <property type="match status" value="1"/>
</dbReference>
<evidence type="ECO:0000256" key="7">
    <source>
        <dbReference type="ARBA" id="ARBA00022840"/>
    </source>
</evidence>
<comment type="catalytic activity">
    <reaction evidence="9">
        <text>4-CDP-2-C-methyl-D-erythritol + ATP = 4-CDP-2-C-methyl-D-erythritol 2-phosphate + ADP + H(+)</text>
        <dbReference type="Rhea" id="RHEA:18437"/>
        <dbReference type="ChEBI" id="CHEBI:15378"/>
        <dbReference type="ChEBI" id="CHEBI:30616"/>
        <dbReference type="ChEBI" id="CHEBI:57823"/>
        <dbReference type="ChEBI" id="CHEBI:57919"/>
        <dbReference type="ChEBI" id="CHEBI:456216"/>
        <dbReference type="EC" id="2.7.1.148"/>
    </reaction>
</comment>
<gene>
    <name evidence="9" type="primary">ispE</name>
    <name evidence="12" type="ORF">HXK21_09085</name>
</gene>
<dbReference type="Pfam" id="PF00288">
    <property type="entry name" value="GHMP_kinases_N"/>
    <property type="match status" value="1"/>
</dbReference>
<evidence type="ECO:0000313" key="12">
    <source>
        <dbReference type="EMBL" id="MBF0971169.1"/>
    </source>
</evidence>
<dbReference type="Pfam" id="PF08544">
    <property type="entry name" value="GHMP_kinases_C"/>
    <property type="match status" value="1"/>
</dbReference>
<comment type="caution">
    <text evidence="12">The sequence shown here is derived from an EMBL/GenBank/DDBJ whole genome shotgun (WGS) entry which is preliminary data.</text>
</comment>
<dbReference type="Gene3D" id="3.30.70.890">
    <property type="entry name" value="GHMP kinase, C-terminal domain"/>
    <property type="match status" value="1"/>
</dbReference>
<dbReference type="SUPFAM" id="SSF54211">
    <property type="entry name" value="Ribosomal protein S5 domain 2-like"/>
    <property type="match status" value="1"/>
</dbReference>
<feature type="domain" description="GHMP kinase C-terminal" evidence="11">
    <location>
        <begin position="200"/>
        <end position="259"/>
    </location>
</feature>
<dbReference type="Proteomes" id="UP000704068">
    <property type="component" value="Unassembled WGS sequence"/>
</dbReference>
<dbReference type="GO" id="GO:0019288">
    <property type="term" value="P:isopentenyl diphosphate biosynthetic process, methylerythritol 4-phosphate pathway"/>
    <property type="evidence" value="ECO:0007669"/>
    <property type="project" value="UniProtKB-UniRule"/>
</dbReference>
<protein>
    <recommendedName>
        <fullName evidence="3 9">4-diphosphocytidyl-2-C-methyl-D-erythritol kinase</fullName>
        <shortName evidence="9">CMK</shortName>
        <ecNumber evidence="2 9">2.7.1.148</ecNumber>
    </recommendedName>
    <alternativeName>
        <fullName evidence="8 9">4-(cytidine-5'-diphospho)-2-C-methyl-D-erythritol kinase</fullName>
    </alternativeName>
</protein>
<dbReference type="EC" id="2.7.1.148" evidence="2 9"/>
<keyword evidence="4 9" id="KW-0808">Transferase</keyword>
<dbReference type="EMBL" id="JABZGR010000046">
    <property type="protein sequence ID" value="MBF0971169.1"/>
    <property type="molecule type" value="Genomic_DNA"/>
</dbReference>
<dbReference type="GO" id="GO:0050515">
    <property type="term" value="F:4-(cytidine 5'-diphospho)-2-C-methyl-D-erythritol kinase activity"/>
    <property type="evidence" value="ECO:0007669"/>
    <property type="project" value="UniProtKB-UniRule"/>
</dbReference>
<evidence type="ECO:0000259" key="11">
    <source>
        <dbReference type="Pfam" id="PF08544"/>
    </source>
</evidence>
<keyword evidence="6 9" id="KW-0418">Kinase</keyword>
<evidence type="ECO:0000259" key="10">
    <source>
        <dbReference type="Pfam" id="PF00288"/>
    </source>
</evidence>
<dbReference type="InterPro" id="IPR014721">
    <property type="entry name" value="Ribsml_uS5_D2-typ_fold_subgr"/>
</dbReference>
<feature type="binding site" evidence="9">
    <location>
        <begin position="94"/>
        <end position="104"/>
    </location>
    <ligand>
        <name>ATP</name>
        <dbReference type="ChEBI" id="CHEBI:30616"/>
    </ligand>
</feature>
<sequence>MIEYPFCKINIGLNIVSKRADGYHNLETIFYPVPLTDVLEFKQLQHSDDPYRFQLVGHRLEGPAESNLVIRVYEQLRAEFDLPSLDIYLNKRIPSGAGLGGGSSDAAFMMRMLNTEFQLGLSDEQMEERVAAFGADCAFFIQGKPSFATGIGNELSPIDFTLKGWTLVLVKPAEAVSTKAAYAAICPRPADKFLPDSVQRPVEEWKDLIKNDFEATVFPQFPIIAAIKETLYDMGAVYAAMSGSGSCVFGLFRRKQEAVRKVFSDCFVYQSLIRQ</sequence>
<dbReference type="Gene3D" id="3.30.230.10">
    <property type="match status" value="1"/>
</dbReference>
<evidence type="ECO:0000256" key="8">
    <source>
        <dbReference type="ARBA" id="ARBA00032554"/>
    </source>
</evidence>
<dbReference type="InterPro" id="IPR013750">
    <property type="entry name" value="GHMP_kinase_C_dom"/>
</dbReference>
<comment type="pathway">
    <text evidence="9">Isoprenoid biosynthesis; isopentenyl diphosphate biosynthesis via DXP pathway; isopentenyl diphosphate from 1-deoxy-D-xylulose 5-phosphate: step 3/6.</text>
</comment>
<dbReference type="PANTHER" id="PTHR43527:SF2">
    <property type="entry name" value="4-DIPHOSPHOCYTIDYL-2-C-METHYL-D-ERYTHRITOL KINASE, CHLOROPLASTIC"/>
    <property type="match status" value="1"/>
</dbReference>
<feature type="active site" evidence="9">
    <location>
        <position position="8"/>
    </location>
</feature>
<evidence type="ECO:0000256" key="3">
    <source>
        <dbReference type="ARBA" id="ARBA00017473"/>
    </source>
</evidence>
<evidence type="ECO:0000256" key="9">
    <source>
        <dbReference type="HAMAP-Rule" id="MF_00061"/>
    </source>
</evidence>
<dbReference type="InterPro" id="IPR020568">
    <property type="entry name" value="Ribosomal_Su5_D2-typ_SF"/>
</dbReference>
<feature type="active site" evidence="9">
    <location>
        <position position="136"/>
    </location>
</feature>
<evidence type="ECO:0000256" key="2">
    <source>
        <dbReference type="ARBA" id="ARBA00012052"/>
    </source>
</evidence>
<dbReference type="GO" id="GO:0016114">
    <property type="term" value="P:terpenoid biosynthetic process"/>
    <property type="evidence" value="ECO:0007669"/>
    <property type="project" value="UniProtKB-UniRule"/>
</dbReference>
<organism evidence="12 13">
    <name type="scientific">Alloprevotella tannerae</name>
    <dbReference type="NCBI Taxonomy" id="76122"/>
    <lineage>
        <taxon>Bacteria</taxon>
        <taxon>Pseudomonadati</taxon>
        <taxon>Bacteroidota</taxon>
        <taxon>Bacteroidia</taxon>
        <taxon>Bacteroidales</taxon>
        <taxon>Prevotellaceae</taxon>
        <taxon>Alloprevotella</taxon>
    </lineage>
</organism>
<dbReference type="PANTHER" id="PTHR43527">
    <property type="entry name" value="4-DIPHOSPHOCYTIDYL-2-C-METHYL-D-ERYTHRITOL KINASE, CHLOROPLASTIC"/>
    <property type="match status" value="1"/>
</dbReference>
<dbReference type="InterPro" id="IPR036554">
    <property type="entry name" value="GHMP_kinase_C_sf"/>
</dbReference>
<evidence type="ECO:0000256" key="1">
    <source>
        <dbReference type="ARBA" id="ARBA00009684"/>
    </source>
</evidence>
<name>A0A929RZ54_9BACT</name>
<keyword evidence="9" id="KW-0414">Isoprene biosynthesis</keyword>
<comment type="similarity">
    <text evidence="1 9">Belongs to the GHMP kinase family. IspE subfamily.</text>
</comment>
<reference evidence="12" key="1">
    <citation type="submission" date="2020-04" db="EMBL/GenBank/DDBJ databases">
        <title>Deep metagenomics examines the oral microbiome during advanced dental caries in children, revealing novel taxa and co-occurrences with host molecules.</title>
        <authorList>
            <person name="Baker J.L."/>
            <person name="Morton J.T."/>
            <person name="Dinis M."/>
            <person name="Alvarez R."/>
            <person name="Tran N.C."/>
            <person name="Knight R."/>
            <person name="Edlund A."/>
        </authorList>
    </citation>
    <scope>NUCLEOTIDE SEQUENCE</scope>
    <source>
        <strain evidence="12">JCVI_34_bin.1</strain>
    </source>
</reference>
<evidence type="ECO:0000256" key="4">
    <source>
        <dbReference type="ARBA" id="ARBA00022679"/>
    </source>
</evidence>
<dbReference type="GO" id="GO:0005524">
    <property type="term" value="F:ATP binding"/>
    <property type="evidence" value="ECO:0007669"/>
    <property type="project" value="UniProtKB-UniRule"/>
</dbReference>
<feature type="domain" description="GHMP kinase N-terminal" evidence="10">
    <location>
        <begin position="67"/>
        <end position="143"/>
    </location>
</feature>
<keyword evidence="7 9" id="KW-0067">ATP-binding</keyword>
<dbReference type="HAMAP" id="MF_00061">
    <property type="entry name" value="IspE"/>
    <property type="match status" value="1"/>
</dbReference>
<keyword evidence="5 9" id="KW-0547">Nucleotide-binding</keyword>
<dbReference type="InterPro" id="IPR006204">
    <property type="entry name" value="GHMP_kinase_N_dom"/>
</dbReference>
<proteinExistence type="inferred from homology"/>
<dbReference type="AlphaFoldDB" id="A0A929RZ54"/>
<comment type="function">
    <text evidence="9">Catalyzes the phosphorylation of the position 2 hydroxy group of 4-diphosphocytidyl-2C-methyl-D-erythritol.</text>
</comment>
<dbReference type="RefSeq" id="WP_303764732.1">
    <property type="nucleotide sequence ID" value="NZ_JABZGR010000046.1"/>
</dbReference>
<dbReference type="InterPro" id="IPR004424">
    <property type="entry name" value="IspE"/>
</dbReference>
<evidence type="ECO:0000256" key="5">
    <source>
        <dbReference type="ARBA" id="ARBA00022741"/>
    </source>
</evidence>
<evidence type="ECO:0000313" key="13">
    <source>
        <dbReference type="Proteomes" id="UP000704068"/>
    </source>
</evidence>
<dbReference type="NCBIfam" id="TIGR00154">
    <property type="entry name" value="ispE"/>
    <property type="match status" value="1"/>
</dbReference>
<evidence type="ECO:0000256" key="6">
    <source>
        <dbReference type="ARBA" id="ARBA00022777"/>
    </source>
</evidence>